<name>A0ABY6F1M5_9ACTN</name>
<keyword evidence="2" id="KW-1185">Reference proteome</keyword>
<dbReference type="EMBL" id="CP106795">
    <property type="protein sequence ID" value="UXY40361.1"/>
    <property type="molecule type" value="Genomic_DNA"/>
</dbReference>
<dbReference type="RefSeq" id="WP_263280235.1">
    <property type="nucleotide sequence ID" value="NZ_CP106795.1"/>
</dbReference>
<proteinExistence type="predicted"/>
<dbReference type="Proteomes" id="UP001060733">
    <property type="component" value="Chromosome"/>
</dbReference>
<gene>
    <name evidence="1" type="ORF">N8I86_37920</name>
</gene>
<organism evidence="1 2">
    <name type="scientific">Streptomyces albidocamelliae</name>
    <dbReference type="NCBI Taxonomy" id="2981135"/>
    <lineage>
        <taxon>Bacteria</taxon>
        <taxon>Bacillati</taxon>
        <taxon>Actinomycetota</taxon>
        <taxon>Actinomycetes</taxon>
        <taxon>Kitasatosporales</taxon>
        <taxon>Streptomycetaceae</taxon>
        <taxon>Streptomyces</taxon>
    </lineage>
</organism>
<reference evidence="1" key="1">
    <citation type="submission" date="2022-10" db="EMBL/GenBank/DDBJ databases">
        <authorList>
            <person name="Mo P."/>
        </authorList>
    </citation>
    <scope>NUCLEOTIDE SEQUENCE</scope>
    <source>
        <strain evidence="1">HUAS 14-6</strain>
    </source>
</reference>
<sequence length="77" mass="7903">MPADEAAGSGDEGVVRFGAAFSSDGKAFEVLEQGESLLHYVAELAHADRSLWSYGSGVLTGLQLCHPSVSVQPPAGA</sequence>
<accession>A0ABY6F1M5</accession>
<protein>
    <submittedName>
        <fullName evidence="1">Uncharacterized protein</fullName>
    </submittedName>
</protein>
<evidence type="ECO:0000313" key="2">
    <source>
        <dbReference type="Proteomes" id="UP001060733"/>
    </source>
</evidence>
<evidence type="ECO:0000313" key="1">
    <source>
        <dbReference type="EMBL" id="UXY40361.1"/>
    </source>
</evidence>